<feature type="region of interest" description="Linker" evidence="18">
    <location>
        <begin position="271"/>
        <end position="291"/>
    </location>
</feature>
<dbReference type="CDD" id="cd02540">
    <property type="entry name" value="GT2_GlmU_N_bac"/>
    <property type="match status" value="1"/>
</dbReference>
<dbReference type="Gene3D" id="3.90.550.10">
    <property type="entry name" value="Spore Coat Polysaccharide Biosynthesis Protein SpsA, Chain A"/>
    <property type="match status" value="1"/>
</dbReference>
<sequence>MFDGFPCAVEGALNMGVHHSVDEILPGDCSQGSYYFSRKLHINFKMNIVILAAGMGKRMRSSLPKVLHLLAGRSLLSHVITTARELIPNQLIVVVGCGATRVRETIVGDDIQFVDQFEQLGTGHAVKQSIALLHEDVSTLVLYGDVPLTRVETLRALLCKAGQDKLGLLTVEMTDPTGYGRIERDTGGNIMRILEQKDADEAQREIREVNTGIIVVPTLFLKGWLSGLQNKNAQGEYYLTDVVECAVANGIPVVTEQPAHEWESLGINSKAQLTALERIYQRNLAETLLDTGVMLADANRFDVRGELVCGTDVSIDINCVFEGQVILGDDVSIGPNCVIRNATIATGTRIEAFSHLDGAKIGVQAHIGPYARLRPGADLADEVHIGNFVEVKNTTLAKGVKANHLSYLGDATVGTRANIGAGVVTCNYDGAKKHRTMIEDDVFVGSSTQLVAPVRLRRGTTVAAGTTIWKDTSENSLVMNEKIQTTKNNYIRPRKGK</sequence>
<evidence type="ECO:0000256" key="11">
    <source>
        <dbReference type="ARBA" id="ARBA00022984"/>
    </source>
</evidence>
<keyword evidence="14 18" id="KW-0961">Cell wall biogenesis/degradation</keyword>
<protein>
    <recommendedName>
        <fullName evidence="18">Bifunctional protein GlmU</fullName>
    </recommendedName>
    <domain>
        <recommendedName>
            <fullName evidence="18">UDP-N-acetylglucosamine pyrophosphorylase</fullName>
            <ecNumber evidence="18">2.7.7.23</ecNumber>
        </recommendedName>
        <alternativeName>
            <fullName evidence="18">N-acetylglucosamine-1-phosphate uridyltransferase</fullName>
        </alternativeName>
    </domain>
    <domain>
        <recommendedName>
            <fullName evidence="18">Glucosamine-1-phosphate N-acetyltransferase</fullName>
            <ecNumber evidence="18">2.3.1.157</ecNumber>
        </recommendedName>
    </domain>
</protein>
<keyword evidence="6 18" id="KW-0548">Nucleotidyltransferase</keyword>
<keyword evidence="8 18" id="KW-0677">Repeat</keyword>
<feature type="binding site" evidence="18">
    <location>
        <position position="268"/>
    </location>
    <ligand>
        <name>Mg(2+)</name>
        <dbReference type="ChEBI" id="CHEBI:18420"/>
    </ligand>
</feature>
<dbReference type="InterPro" id="IPR029044">
    <property type="entry name" value="Nucleotide-diphossugar_trans"/>
</dbReference>
<evidence type="ECO:0000256" key="14">
    <source>
        <dbReference type="ARBA" id="ARBA00023316"/>
    </source>
</evidence>
<comment type="pathway">
    <text evidence="18">Nucleotide-sugar biosynthesis; UDP-N-acetyl-alpha-D-glucosamine biosynthesis; UDP-N-acetyl-alpha-D-glucosamine from N-acetyl-alpha-D-glucosamine 1-phosphate: step 1/1.</text>
</comment>
<keyword evidence="5 18" id="KW-0808">Transferase</keyword>
<dbReference type="InterPro" id="IPR056729">
    <property type="entry name" value="GMPPB_C"/>
</dbReference>
<evidence type="ECO:0000256" key="12">
    <source>
        <dbReference type="ARBA" id="ARBA00023268"/>
    </source>
</evidence>
<feature type="binding site" evidence="18">
    <location>
        <position position="421"/>
    </location>
    <ligand>
        <name>acetyl-CoA</name>
        <dbReference type="ChEBI" id="CHEBI:57288"/>
    </ligand>
</feature>
<feature type="binding site" evidence="18">
    <location>
        <position position="268"/>
    </location>
    <ligand>
        <name>UDP-N-acetyl-alpha-D-glucosamine</name>
        <dbReference type="ChEBI" id="CHEBI:57705"/>
    </ligand>
</feature>
<comment type="caution">
    <text evidence="21">The sequence shown here is derived from an EMBL/GenBank/DDBJ whole genome shotgun (WGS) entry which is preliminary data.</text>
</comment>
<evidence type="ECO:0000256" key="7">
    <source>
        <dbReference type="ARBA" id="ARBA00022723"/>
    </source>
</evidence>
<dbReference type="Pfam" id="PF12804">
    <property type="entry name" value="NTP_transf_3"/>
    <property type="match status" value="1"/>
</dbReference>
<feature type="binding site" evidence="18">
    <location>
        <position position="446"/>
    </location>
    <ligand>
        <name>acetyl-CoA</name>
        <dbReference type="ChEBI" id="CHEBI:57288"/>
    </ligand>
</feature>
<feature type="binding site" evidence="18">
    <location>
        <position position="65"/>
    </location>
    <ligand>
        <name>UDP-N-acetyl-alpha-D-glucosamine</name>
        <dbReference type="ChEBI" id="CHEBI:57705"/>
    </ligand>
</feature>
<keyword evidence="9 18" id="KW-0460">Magnesium</keyword>
<comment type="pathway">
    <text evidence="18">Nucleotide-sugar biosynthesis; UDP-N-acetyl-alpha-D-glucosamine biosynthesis; N-acetyl-alpha-D-glucosamine 1-phosphate from alpha-D-glucosamine 6-phosphate (route II): step 2/2.</text>
</comment>
<feature type="binding site" evidence="18">
    <location>
        <position position="145"/>
    </location>
    <ligand>
        <name>Mg(2+)</name>
        <dbReference type="ChEBI" id="CHEBI:18420"/>
    </ligand>
</feature>
<organism evidence="21 22">
    <name type="scientific">Candidatus Pandoraea novymonadis</name>
    <dbReference type="NCBI Taxonomy" id="1808959"/>
    <lineage>
        <taxon>Bacteria</taxon>
        <taxon>Pseudomonadati</taxon>
        <taxon>Pseudomonadota</taxon>
        <taxon>Betaproteobacteria</taxon>
        <taxon>Burkholderiales</taxon>
        <taxon>Burkholderiaceae</taxon>
        <taxon>Pandoraea</taxon>
    </lineage>
</organism>
<feature type="region of interest" description="N-acetyltransferase" evidence="18">
    <location>
        <begin position="292"/>
        <end position="497"/>
    </location>
</feature>
<name>A0ABX5FCX6_9BURK</name>
<feature type="binding site" evidence="18">
    <location>
        <position position="116"/>
    </location>
    <ligand>
        <name>UDP-N-acetyl-alpha-D-glucosamine</name>
        <dbReference type="ChEBI" id="CHEBI:57705"/>
    </ligand>
</feature>
<keyword evidence="7 18" id="KW-0479">Metal-binding</keyword>
<dbReference type="EMBL" id="MUHY01000003">
    <property type="protein sequence ID" value="PSB91620.1"/>
    <property type="molecule type" value="Genomic_DNA"/>
</dbReference>
<dbReference type="Pfam" id="PF25087">
    <property type="entry name" value="GMPPB_C"/>
    <property type="match status" value="1"/>
</dbReference>
<keyword evidence="12 18" id="KW-0511">Multifunctional enzyme</keyword>
<evidence type="ECO:0000256" key="6">
    <source>
        <dbReference type="ARBA" id="ARBA00022695"/>
    </source>
</evidence>
<dbReference type="NCBIfam" id="TIGR01173">
    <property type="entry name" value="glmU"/>
    <property type="match status" value="1"/>
</dbReference>
<feature type="region of interest" description="Pyrophosphorylase" evidence="18">
    <location>
        <begin position="1"/>
        <end position="270"/>
    </location>
</feature>
<dbReference type="Proteomes" id="UP000242660">
    <property type="component" value="Unassembled WGS sequence"/>
</dbReference>
<dbReference type="PANTHER" id="PTHR43584">
    <property type="entry name" value="NUCLEOTIDYL TRANSFERASE"/>
    <property type="match status" value="1"/>
</dbReference>
<keyword evidence="13 18" id="KW-0012">Acyltransferase</keyword>
<feature type="binding site" evidence="18">
    <location>
        <begin position="121"/>
        <end position="122"/>
    </location>
    <ligand>
        <name>UDP-N-acetyl-alpha-D-glucosamine</name>
        <dbReference type="ChEBI" id="CHEBI:57705"/>
    </ligand>
</feature>
<comment type="cofactor">
    <cofactor evidence="18">
        <name>Mg(2+)</name>
        <dbReference type="ChEBI" id="CHEBI:18420"/>
    </cofactor>
    <text evidence="18">Binds 1 Mg(2+) ion per subunit.</text>
</comment>
<feature type="binding site" evidence="18">
    <location>
        <position position="374"/>
    </location>
    <ligand>
        <name>UDP-N-acetyl-alpha-D-glucosamine</name>
        <dbReference type="ChEBI" id="CHEBI:57705"/>
    </ligand>
</feature>
<comment type="pathway">
    <text evidence="18">Bacterial outer membrane biogenesis; LPS lipid A biosynthesis.</text>
</comment>
<evidence type="ECO:0000256" key="4">
    <source>
        <dbReference type="ARBA" id="ARBA00022490"/>
    </source>
</evidence>
<reference evidence="21 22" key="1">
    <citation type="journal article" date="2017" name="Front. Microbiol.">
        <title>Genome of Ca. Pandoraea novymonadis, an Endosymbiotic Bacterium of the Trypanosomatid Novymonas esmeraldas.</title>
        <authorList>
            <person name="Kostygov A.Y."/>
            <person name="Butenko A."/>
            <person name="Nenarokova A."/>
            <person name="Tashyreva D."/>
            <person name="Flegontov P."/>
            <person name="Lukes J."/>
            <person name="Yurchenko V."/>
        </authorList>
    </citation>
    <scope>NUCLEOTIDE SEQUENCE [LARGE SCALE GENOMIC DNA]</scope>
    <source>
        <strain evidence="21 22">E262</strain>
    </source>
</reference>
<evidence type="ECO:0000256" key="1">
    <source>
        <dbReference type="ARBA" id="ARBA00004496"/>
    </source>
</evidence>
<dbReference type="Pfam" id="PF14602">
    <property type="entry name" value="Hexapep_2"/>
    <property type="match status" value="1"/>
</dbReference>
<feature type="domain" description="MobA-like NTP transferase" evidence="19">
    <location>
        <begin position="49"/>
        <end position="164"/>
    </location>
</feature>
<evidence type="ECO:0000256" key="10">
    <source>
        <dbReference type="ARBA" id="ARBA00022960"/>
    </source>
</evidence>
<feature type="binding site" evidence="18">
    <location>
        <position position="407"/>
    </location>
    <ligand>
        <name>UDP-N-acetyl-alpha-D-glucosamine</name>
        <dbReference type="ChEBI" id="CHEBI:57705"/>
    </ligand>
</feature>
<evidence type="ECO:0000259" key="19">
    <source>
        <dbReference type="Pfam" id="PF12804"/>
    </source>
</evidence>
<feature type="domain" description="Mannose-1-phosphate guanyltransferase C-terminal" evidence="20">
    <location>
        <begin position="305"/>
        <end position="385"/>
    </location>
</feature>
<evidence type="ECO:0000313" key="22">
    <source>
        <dbReference type="Proteomes" id="UP000242660"/>
    </source>
</evidence>
<feature type="binding site" evidence="18">
    <location>
        <position position="195"/>
    </location>
    <ligand>
        <name>UDP-N-acetyl-alpha-D-glucosamine</name>
        <dbReference type="ChEBI" id="CHEBI:57705"/>
    </ligand>
</feature>
<comment type="catalytic activity">
    <reaction evidence="16 18">
        <text>N-acetyl-alpha-D-glucosamine 1-phosphate + UTP + H(+) = UDP-N-acetyl-alpha-D-glucosamine + diphosphate</text>
        <dbReference type="Rhea" id="RHEA:13509"/>
        <dbReference type="ChEBI" id="CHEBI:15378"/>
        <dbReference type="ChEBI" id="CHEBI:33019"/>
        <dbReference type="ChEBI" id="CHEBI:46398"/>
        <dbReference type="ChEBI" id="CHEBI:57705"/>
        <dbReference type="ChEBI" id="CHEBI:57776"/>
        <dbReference type="EC" id="2.7.7.23"/>
    </reaction>
</comment>
<evidence type="ECO:0000256" key="5">
    <source>
        <dbReference type="ARBA" id="ARBA00022679"/>
    </source>
</evidence>
<evidence type="ECO:0000259" key="20">
    <source>
        <dbReference type="Pfam" id="PF25087"/>
    </source>
</evidence>
<keyword evidence="4 18" id="KW-0963">Cytoplasm</keyword>
<evidence type="ECO:0000256" key="8">
    <source>
        <dbReference type="ARBA" id="ARBA00022737"/>
    </source>
</evidence>
<dbReference type="EC" id="2.7.7.23" evidence="18"/>
<dbReference type="InterPro" id="IPR001451">
    <property type="entry name" value="Hexapep"/>
</dbReference>
<comment type="subcellular location">
    <subcellularLocation>
        <location evidence="1 18">Cytoplasm</location>
    </subcellularLocation>
</comment>
<comment type="subunit">
    <text evidence="18">Homotrimer.</text>
</comment>
<dbReference type="InterPro" id="IPR011004">
    <property type="entry name" value="Trimer_LpxA-like_sf"/>
</dbReference>
<evidence type="ECO:0000313" key="21">
    <source>
        <dbReference type="EMBL" id="PSB91620.1"/>
    </source>
</evidence>
<feature type="binding site" evidence="18">
    <location>
        <position position="392"/>
    </location>
    <ligand>
        <name>UDP-N-acetyl-alpha-D-glucosamine</name>
        <dbReference type="ChEBI" id="CHEBI:57705"/>
    </ligand>
</feature>
<dbReference type="InterPro" id="IPR038009">
    <property type="entry name" value="GlmU_C_LbH"/>
</dbReference>
<feature type="binding site" evidence="18">
    <location>
        <position position="464"/>
    </location>
    <ligand>
        <name>acetyl-CoA</name>
        <dbReference type="ChEBI" id="CHEBI:57288"/>
    </ligand>
</feature>
<keyword evidence="22" id="KW-1185">Reference proteome</keyword>
<evidence type="ECO:0000256" key="3">
    <source>
        <dbReference type="ARBA" id="ARBA00007947"/>
    </source>
</evidence>
<proteinExistence type="inferred from homology"/>
<comment type="catalytic activity">
    <reaction evidence="15 18">
        <text>alpha-D-glucosamine 1-phosphate + acetyl-CoA = N-acetyl-alpha-D-glucosamine 1-phosphate + CoA + H(+)</text>
        <dbReference type="Rhea" id="RHEA:13725"/>
        <dbReference type="ChEBI" id="CHEBI:15378"/>
        <dbReference type="ChEBI" id="CHEBI:57287"/>
        <dbReference type="ChEBI" id="CHEBI:57288"/>
        <dbReference type="ChEBI" id="CHEBI:57776"/>
        <dbReference type="ChEBI" id="CHEBI:58516"/>
        <dbReference type="EC" id="2.3.1.157"/>
    </reaction>
</comment>
<dbReference type="SUPFAM" id="SSF53448">
    <property type="entry name" value="Nucleotide-diphospho-sugar transferases"/>
    <property type="match status" value="1"/>
</dbReference>
<dbReference type="InterPro" id="IPR050065">
    <property type="entry name" value="GlmU-like"/>
</dbReference>
<feature type="binding site" evidence="18">
    <location>
        <position position="180"/>
    </location>
    <ligand>
        <name>UDP-N-acetyl-alpha-D-glucosamine</name>
        <dbReference type="ChEBI" id="CHEBI:57705"/>
    </ligand>
</feature>
<feature type="binding site" evidence="18">
    <location>
        <position position="418"/>
    </location>
    <ligand>
        <name>UDP-N-acetyl-alpha-D-glucosamine</name>
        <dbReference type="ChEBI" id="CHEBI:57705"/>
    </ligand>
</feature>
<evidence type="ECO:0000256" key="13">
    <source>
        <dbReference type="ARBA" id="ARBA00023315"/>
    </source>
</evidence>
<feature type="binding site" evidence="18">
    <location>
        <position position="210"/>
    </location>
    <ligand>
        <name>UDP-N-acetyl-alpha-D-glucosamine</name>
        <dbReference type="ChEBI" id="CHEBI:57705"/>
    </ligand>
</feature>
<gene>
    <name evidence="18 21" type="primary">glmU</name>
    <name evidence="21" type="ORF">BZL35_00837</name>
</gene>
<keyword evidence="10 18" id="KW-0133">Cell shape</keyword>
<dbReference type="PANTHER" id="PTHR43584:SF3">
    <property type="entry name" value="BIFUNCTIONAL PROTEIN GLMU"/>
    <property type="match status" value="1"/>
</dbReference>
<evidence type="ECO:0000256" key="15">
    <source>
        <dbReference type="ARBA" id="ARBA00048247"/>
    </source>
</evidence>
<dbReference type="SUPFAM" id="SSF51161">
    <property type="entry name" value="Trimeric LpxA-like enzymes"/>
    <property type="match status" value="1"/>
</dbReference>
<evidence type="ECO:0000256" key="18">
    <source>
        <dbReference type="HAMAP-Rule" id="MF_01631"/>
    </source>
</evidence>
<dbReference type="HAMAP" id="MF_01631">
    <property type="entry name" value="GlmU"/>
    <property type="match status" value="1"/>
</dbReference>
<evidence type="ECO:0000256" key="9">
    <source>
        <dbReference type="ARBA" id="ARBA00022842"/>
    </source>
</evidence>
<comment type="caution">
    <text evidence="18">Lacks conserved residue(s) required for the propagation of feature annotation.</text>
</comment>
<evidence type="ECO:0000256" key="2">
    <source>
        <dbReference type="ARBA" id="ARBA00007707"/>
    </source>
</evidence>
<comment type="similarity">
    <text evidence="3 18">In the N-terminal section; belongs to the N-acetylglucosamine-1-phosphate uridyltransferase family.</text>
</comment>
<dbReference type="InterPro" id="IPR025877">
    <property type="entry name" value="MobA-like_NTP_Trfase"/>
</dbReference>
<dbReference type="InterPro" id="IPR005882">
    <property type="entry name" value="Bifunctional_GlmU"/>
</dbReference>
<evidence type="ECO:0000256" key="17">
    <source>
        <dbReference type="ARBA" id="ARBA00049628"/>
    </source>
</evidence>
<feature type="binding site" evidence="18">
    <location>
        <begin position="51"/>
        <end position="54"/>
    </location>
    <ligand>
        <name>UDP-N-acetyl-alpha-D-glucosamine</name>
        <dbReference type="ChEBI" id="CHEBI:57705"/>
    </ligand>
</feature>
<comment type="function">
    <text evidence="17 18">Catalyzes the last two sequential reactions in the de novo biosynthetic pathway for UDP-N-acetylglucosamine (UDP-GlcNAc). The C-terminal domain catalyzes the transfer of acetyl group from acetyl coenzyme A to glucosamine-1-phosphate (GlcN-1-P) to produce N-acetylglucosamine-1-phosphate (GlcNAc-1-P), which is converted into UDP-GlcNAc by the transfer of uridine 5-monophosphate (from uridine 5-triphosphate), a reaction catalyzed by the N-terminal domain.</text>
</comment>
<keyword evidence="11 18" id="KW-0573">Peptidoglycan synthesis</keyword>
<dbReference type="EC" id="2.3.1.157" evidence="18"/>
<feature type="active site" description="Proton acceptor" evidence="18">
    <location>
        <position position="404"/>
    </location>
</feature>
<accession>A0ABX5FCX6</accession>
<dbReference type="CDD" id="cd03353">
    <property type="entry name" value="LbH_GlmU_C"/>
    <property type="match status" value="1"/>
</dbReference>
<dbReference type="Gene3D" id="2.160.10.10">
    <property type="entry name" value="Hexapeptide repeat proteins"/>
    <property type="match status" value="1"/>
</dbReference>
<comment type="similarity">
    <text evidence="2 18">In the C-terminal section; belongs to the transferase hexapeptide repeat family.</text>
</comment>
<feature type="binding site" evidence="18">
    <location>
        <begin position="143"/>
        <end position="145"/>
    </location>
    <ligand>
        <name>UDP-N-acetyl-alpha-D-glucosamine</name>
        <dbReference type="ChEBI" id="CHEBI:57705"/>
    </ligand>
</feature>
<feature type="binding site" evidence="18">
    <location>
        <begin position="427"/>
        <end position="428"/>
    </location>
    <ligand>
        <name>acetyl-CoA</name>
        <dbReference type="ChEBI" id="CHEBI:57288"/>
    </ligand>
</feature>
<evidence type="ECO:0000256" key="16">
    <source>
        <dbReference type="ARBA" id="ARBA00048493"/>
    </source>
</evidence>